<dbReference type="Gene3D" id="2.60.40.10">
    <property type="entry name" value="Immunoglobulins"/>
    <property type="match status" value="1"/>
</dbReference>
<protein>
    <submittedName>
        <fullName evidence="3">Cadherin-like beta sandwich domain-containing protein</fullName>
    </submittedName>
</protein>
<dbReference type="InterPro" id="IPR011042">
    <property type="entry name" value="6-blade_b-propeller_TolB-like"/>
</dbReference>
<keyword evidence="4" id="KW-1185">Reference proteome</keyword>
<dbReference type="RefSeq" id="WP_237875088.1">
    <property type="nucleotide sequence ID" value="NZ_JAKLTR010000014.1"/>
</dbReference>
<gene>
    <name evidence="3" type="ORF">LZZ85_19775</name>
</gene>
<dbReference type="NCBIfam" id="TIGR04183">
    <property type="entry name" value="Por_Secre_tail"/>
    <property type="match status" value="1"/>
</dbReference>
<dbReference type="InterPro" id="IPR025883">
    <property type="entry name" value="Cadherin-like_domain"/>
</dbReference>
<dbReference type="EMBL" id="JAKLTR010000014">
    <property type="protein sequence ID" value="MCG2616550.1"/>
    <property type="molecule type" value="Genomic_DNA"/>
</dbReference>
<dbReference type="Proteomes" id="UP001165367">
    <property type="component" value="Unassembled WGS sequence"/>
</dbReference>
<sequence>MRTESALQAYRLPRLLCNLLTGVILFSTSHTAFAQLAAYRSVFAGTGVSGYYAGDNNDAATAQFSQPKAAAFDASGNLLITDIGNNVIRKISPDRKVSVIAGIPRTVGSMTPWPSGVATNVAIPTAGAHITVAGNGAIYFMSNGFMVGTIFNGNISYFTPEHMNAGAGYSLSRHNCMKARGNFLYMGHQGTISVIDLTTRKQVRTISVTPGIETMSLALDANGNIFCLNAYGQLSRIDGTTFAQTTIKAQNSDSELWTTTGADMAIDGQGNLYLATDFSYIITYTAGTYVKGKIQGDGKYAGVAIDANGTVYMPDRSLNKITRVQYLDENTRLSGLGISAGTLFPSFSIYSTNYTVSVPNNVDKINITPTIEASTTTAQVRVNGGAYTALASGATSADMNLNVGSNTINILLQPQHPTNTRTMTITVTRLGVPPSTPDNFVVTPATNSVRLSWDAAPGATRYNVYRSTSPTGFFSLLTGTPITTLTYSNTIAVGTPFYYYVVALESTGAESPRTAVTEGRANTPPVVTGLATSGNAWEGATLSADYTYTDVDGGTNSSTYLWYRYPQATGTTGRIIIPGATARTYTLAAADVGKYVSVRIVPNDGITTSTAIESARVLVSAGTLPVKLVSFQSKVVNKAVQLDWKTATEINSHYFAIERSNDTRSWETIGRVNAAGDSYTPLSYSFTDRTPLNGHSFYRLKTVDRDATFETSATLQVDLSASVSAISVYPIPAINTITVKGGDRTREQAFSITDAEGKIVRRGLLTQSVQDIDIQELKKGIYFLKIEQQNAVRFIKQ</sequence>
<dbReference type="CDD" id="cd00063">
    <property type="entry name" value="FN3"/>
    <property type="match status" value="1"/>
</dbReference>
<dbReference type="Gene3D" id="2.60.40.2700">
    <property type="match status" value="1"/>
</dbReference>
<feature type="chain" id="PRO_5045680074" evidence="1">
    <location>
        <begin position="35"/>
        <end position="797"/>
    </location>
</feature>
<proteinExistence type="predicted"/>
<evidence type="ECO:0000313" key="4">
    <source>
        <dbReference type="Proteomes" id="UP001165367"/>
    </source>
</evidence>
<evidence type="ECO:0000259" key="2">
    <source>
        <dbReference type="PROSITE" id="PS50853"/>
    </source>
</evidence>
<dbReference type="InterPro" id="IPR013783">
    <property type="entry name" value="Ig-like_fold"/>
</dbReference>
<dbReference type="PROSITE" id="PS50853">
    <property type="entry name" value="FN3"/>
    <property type="match status" value="1"/>
</dbReference>
<dbReference type="InterPro" id="IPR036116">
    <property type="entry name" value="FN3_sf"/>
</dbReference>
<evidence type="ECO:0000313" key="3">
    <source>
        <dbReference type="EMBL" id="MCG2616550.1"/>
    </source>
</evidence>
<dbReference type="Gene3D" id="2.120.10.30">
    <property type="entry name" value="TolB, C-terminal domain"/>
    <property type="match status" value="2"/>
</dbReference>
<feature type="signal peptide" evidence="1">
    <location>
        <begin position="1"/>
        <end position="34"/>
    </location>
</feature>
<feature type="domain" description="Fibronectin type-III" evidence="2">
    <location>
        <begin position="433"/>
        <end position="526"/>
    </location>
</feature>
<comment type="caution">
    <text evidence="3">The sequence shown here is derived from an EMBL/GenBank/DDBJ whole genome shotgun (WGS) entry which is preliminary data.</text>
</comment>
<evidence type="ECO:0000256" key="1">
    <source>
        <dbReference type="SAM" id="SignalP"/>
    </source>
</evidence>
<accession>A0ABS9KW53</accession>
<reference evidence="3" key="1">
    <citation type="submission" date="2022-01" db="EMBL/GenBank/DDBJ databases">
        <authorList>
            <person name="Jo J.-H."/>
            <person name="Im W.-T."/>
        </authorList>
    </citation>
    <scope>NUCLEOTIDE SEQUENCE</scope>
    <source>
        <strain evidence="3">NA20</strain>
    </source>
</reference>
<dbReference type="InterPro" id="IPR026444">
    <property type="entry name" value="Secre_tail"/>
</dbReference>
<dbReference type="SUPFAM" id="SSF49265">
    <property type="entry name" value="Fibronectin type III"/>
    <property type="match status" value="1"/>
</dbReference>
<dbReference type="SUPFAM" id="SSF63825">
    <property type="entry name" value="YWTD domain"/>
    <property type="match status" value="1"/>
</dbReference>
<dbReference type="InterPro" id="IPR003961">
    <property type="entry name" value="FN3_dom"/>
</dbReference>
<dbReference type="Pfam" id="PF18962">
    <property type="entry name" value="Por_Secre_tail"/>
    <property type="match status" value="1"/>
</dbReference>
<dbReference type="Pfam" id="PF12733">
    <property type="entry name" value="Cadherin-like"/>
    <property type="match status" value="1"/>
</dbReference>
<name>A0ABS9KW53_9BACT</name>
<keyword evidence="1" id="KW-0732">Signal</keyword>
<organism evidence="3 4">
    <name type="scientific">Terrimonas ginsenosidimutans</name>
    <dbReference type="NCBI Taxonomy" id="2908004"/>
    <lineage>
        <taxon>Bacteria</taxon>
        <taxon>Pseudomonadati</taxon>
        <taxon>Bacteroidota</taxon>
        <taxon>Chitinophagia</taxon>
        <taxon>Chitinophagales</taxon>
        <taxon>Chitinophagaceae</taxon>
        <taxon>Terrimonas</taxon>
    </lineage>
</organism>